<dbReference type="SUPFAM" id="SSF46934">
    <property type="entry name" value="UBA-like"/>
    <property type="match status" value="3"/>
</dbReference>
<dbReference type="Pfam" id="PF00627">
    <property type="entry name" value="UBA"/>
    <property type="match status" value="1"/>
</dbReference>
<feature type="compositionally biased region" description="Acidic residues" evidence="11">
    <location>
        <begin position="3809"/>
        <end position="3821"/>
    </location>
</feature>
<dbReference type="GO" id="GO:0070530">
    <property type="term" value="F:K63-linked polyubiquitin modification-dependent protein binding"/>
    <property type="evidence" value="ECO:0000318"/>
    <property type="project" value="GO_Central"/>
</dbReference>
<name>A9UUW8_MONBE</name>
<dbReference type="InterPro" id="IPR036249">
    <property type="entry name" value="Thioredoxin-like_sf"/>
</dbReference>
<dbReference type="InParanoid" id="A9UUW8"/>
<feature type="domain" description="UBA" evidence="12">
    <location>
        <begin position="1457"/>
        <end position="1497"/>
    </location>
</feature>
<dbReference type="CDD" id="cd14291">
    <property type="entry name" value="UBA1_NUB1_like"/>
    <property type="match status" value="1"/>
</dbReference>
<organism evidence="14 15">
    <name type="scientific">Monosiga brevicollis</name>
    <name type="common">Choanoflagellate</name>
    <dbReference type="NCBI Taxonomy" id="81824"/>
    <lineage>
        <taxon>Eukaryota</taxon>
        <taxon>Choanoflagellata</taxon>
        <taxon>Craspedida</taxon>
        <taxon>Salpingoecidae</taxon>
        <taxon>Monosiga</taxon>
    </lineage>
</organism>
<dbReference type="InterPro" id="IPR001876">
    <property type="entry name" value="Znf_RanBP2"/>
</dbReference>
<keyword evidence="3" id="KW-0645">Protease</keyword>
<dbReference type="InterPro" id="IPR012336">
    <property type="entry name" value="Thioredoxin-like_fold"/>
</dbReference>
<dbReference type="Pfam" id="PF12340">
    <property type="entry name" value="DUF3638"/>
    <property type="match status" value="1"/>
</dbReference>
<evidence type="ECO:0000256" key="3">
    <source>
        <dbReference type="ARBA" id="ARBA00022670"/>
    </source>
</evidence>
<keyword evidence="9" id="KW-0862">Zinc</keyword>
<feature type="compositionally biased region" description="Low complexity" evidence="11">
    <location>
        <begin position="2537"/>
        <end position="2560"/>
    </location>
</feature>
<comment type="catalytic activity">
    <reaction evidence="1">
        <text>Thiol-dependent hydrolysis of ester, thioester, amide, peptide and isopeptide bonds formed by the C-terminal Gly of ubiquitin (a 76-residue protein attached to proteins as an intracellular targeting signal).</text>
        <dbReference type="EC" id="3.4.19.12"/>
    </reaction>
</comment>
<evidence type="ECO:0000313" key="15">
    <source>
        <dbReference type="Proteomes" id="UP000001357"/>
    </source>
</evidence>
<evidence type="ECO:0000256" key="1">
    <source>
        <dbReference type="ARBA" id="ARBA00000707"/>
    </source>
</evidence>
<keyword evidence="8" id="KW-0788">Thiol protease</keyword>
<dbReference type="PANTHER" id="PTHR13367:SF28">
    <property type="entry name" value="UBIQUITIN THIOESTERASE ZRANB1"/>
    <property type="match status" value="1"/>
</dbReference>
<dbReference type="PANTHER" id="PTHR13367">
    <property type="entry name" value="UBIQUITIN THIOESTERASE"/>
    <property type="match status" value="1"/>
</dbReference>
<feature type="compositionally biased region" description="Basic and acidic residues" evidence="11">
    <location>
        <begin position="3822"/>
        <end position="3832"/>
    </location>
</feature>
<dbReference type="GO" id="GO:0071947">
    <property type="term" value="P:protein deubiquitination involved in ubiquitin-dependent protein catabolic process"/>
    <property type="evidence" value="ECO:0000318"/>
    <property type="project" value="GO_Central"/>
</dbReference>
<accession>A9UUW8</accession>
<dbReference type="Pfam" id="PF12359">
    <property type="entry name" value="DUF3645"/>
    <property type="match status" value="1"/>
</dbReference>
<dbReference type="InterPro" id="IPR022099">
    <property type="entry name" value="DUF3638"/>
</dbReference>
<dbReference type="SMART" id="SM00165">
    <property type="entry name" value="UBA"/>
    <property type="match status" value="3"/>
</dbReference>
<keyword evidence="4" id="KW-0479">Metal-binding</keyword>
<dbReference type="InterPro" id="IPR051346">
    <property type="entry name" value="OTU_Deubiquitinase"/>
</dbReference>
<feature type="region of interest" description="Disordered" evidence="11">
    <location>
        <begin position="1916"/>
        <end position="1935"/>
    </location>
</feature>
<evidence type="ECO:0000256" key="9">
    <source>
        <dbReference type="ARBA" id="ARBA00022833"/>
    </source>
</evidence>
<evidence type="ECO:0000256" key="10">
    <source>
        <dbReference type="PROSITE-ProRule" id="PRU00322"/>
    </source>
</evidence>
<dbReference type="InterPro" id="IPR015940">
    <property type="entry name" value="UBA"/>
</dbReference>
<keyword evidence="5 10" id="KW-0863">Zinc-finger</keyword>
<dbReference type="Gene3D" id="1.10.8.10">
    <property type="entry name" value="DNA helicase RuvA subunit, C-terminal domain"/>
    <property type="match status" value="3"/>
</dbReference>
<dbReference type="Pfam" id="PF13905">
    <property type="entry name" value="Thioredoxin_8"/>
    <property type="match status" value="1"/>
</dbReference>
<dbReference type="EMBL" id="CH991546">
    <property type="protein sequence ID" value="EDQ90981.1"/>
    <property type="molecule type" value="Genomic_DNA"/>
</dbReference>
<feature type="region of interest" description="Disordered" evidence="11">
    <location>
        <begin position="2525"/>
        <end position="2564"/>
    </location>
</feature>
<dbReference type="GeneID" id="5889369"/>
<dbReference type="GO" id="GO:0008270">
    <property type="term" value="F:zinc ion binding"/>
    <property type="evidence" value="ECO:0007669"/>
    <property type="project" value="UniProtKB-KW"/>
</dbReference>
<feature type="domain" description="UBA" evidence="12">
    <location>
        <begin position="1798"/>
        <end position="1838"/>
    </location>
</feature>
<dbReference type="InterPro" id="IPR027417">
    <property type="entry name" value="P-loop_NTPase"/>
</dbReference>
<evidence type="ECO:0000256" key="7">
    <source>
        <dbReference type="ARBA" id="ARBA00022801"/>
    </source>
</evidence>
<evidence type="ECO:0000256" key="5">
    <source>
        <dbReference type="ARBA" id="ARBA00022771"/>
    </source>
</evidence>
<evidence type="ECO:0000256" key="11">
    <source>
        <dbReference type="SAM" id="MobiDB-lite"/>
    </source>
</evidence>
<evidence type="ECO:0000256" key="8">
    <source>
        <dbReference type="ARBA" id="ARBA00022807"/>
    </source>
</evidence>
<evidence type="ECO:0000259" key="13">
    <source>
        <dbReference type="PROSITE" id="PS50199"/>
    </source>
</evidence>
<dbReference type="SUPFAM" id="SSF52540">
    <property type="entry name" value="P-loop containing nucleoside triphosphate hydrolases"/>
    <property type="match status" value="1"/>
</dbReference>
<dbReference type="PROSITE" id="PS50030">
    <property type="entry name" value="UBA"/>
    <property type="match status" value="3"/>
</dbReference>
<dbReference type="GO" id="GO:0005737">
    <property type="term" value="C:cytoplasm"/>
    <property type="evidence" value="ECO:0000318"/>
    <property type="project" value="GO_Central"/>
</dbReference>
<evidence type="ECO:0000256" key="4">
    <source>
        <dbReference type="ARBA" id="ARBA00022723"/>
    </source>
</evidence>
<dbReference type="GO" id="GO:0004843">
    <property type="term" value="F:cysteine-type deubiquitinase activity"/>
    <property type="evidence" value="ECO:0000318"/>
    <property type="project" value="GO_Central"/>
</dbReference>
<dbReference type="InterPro" id="IPR022105">
    <property type="entry name" value="DUF3645"/>
</dbReference>
<dbReference type="eggNOG" id="KOG2501">
    <property type="taxonomic scope" value="Eukaryota"/>
</dbReference>
<feature type="region of interest" description="Disordered" evidence="11">
    <location>
        <begin position="3806"/>
        <end position="3832"/>
    </location>
</feature>
<dbReference type="RefSeq" id="XP_001744278.1">
    <property type="nucleotide sequence ID" value="XM_001744226.1"/>
</dbReference>
<feature type="domain" description="UBA" evidence="12">
    <location>
        <begin position="1868"/>
        <end position="1907"/>
    </location>
</feature>
<dbReference type="GO" id="GO:0005634">
    <property type="term" value="C:nucleus"/>
    <property type="evidence" value="ECO:0000318"/>
    <property type="project" value="GO_Central"/>
</dbReference>
<dbReference type="InterPro" id="IPR041969">
    <property type="entry name" value="VP13D_UBA"/>
</dbReference>
<dbReference type="Gene3D" id="3.40.50.300">
    <property type="entry name" value="P-loop containing nucleotide triphosphate hydrolases"/>
    <property type="match status" value="1"/>
</dbReference>
<dbReference type="PROSITE" id="PS50199">
    <property type="entry name" value="ZF_RANBP2_2"/>
    <property type="match status" value="1"/>
</dbReference>
<reference evidence="14 15" key="1">
    <citation type="journal article" date="2008" name="Nature">
        <title>The genome of the choanoflagellate Monosiga brevicollis and the origin of metazoans.</title>
        <authorList>
            <consortium name="JGI Sequencing"/>
            <person name="King N."/>
            <person name="Westbrook M.J."/>
            <person name="Young S.L."/>
            <person name="Kuo A."/>
            <person name="Abedin M."/>
            <person name="Chapman J."/>
            <person name="Fairclough S."/>
            <person name="Hellsten U."/>
            <person name="Isogai Y."/>
            <person name="Letunic I."/>
            <person name="Marr M."/>
            <person name="Pincus D."/>
            <person name="Putnam N."/>
            <person name="Rokas A."/>
            <person name="Wright K.J."/>
            <person name="Zuzow R."/>
            <person name="Dirks W."/>
            <person name="Good M."/>
            <person name="Goodstein D."/>
            <person name="Lemons D."/>
            <person name="Li W."/>
            <person name="Lyons J.B."/>
            <person name="Morris A."/>
            <person name="Nichols S."/>
            <person name="Richter D.J."/>
            <person name="Salamov A."/>
            <person name="Bork P."/>
            <person name="Lim W.A."/>
            <person name="Manning G."/>
            <person name="Miller W.T."/>
            <person name="McGinnis W."/>
            <person name="Shapiro H."/>
            <person name="Tjian R."/>
            <person name="Grigoriev I.V."/>
            <person name="Rokhsar D."/>
        </authorList>
    </citation>
    <scope>NUCLEOTIDE SEQUENCE [LARGE SCALE GENOMIC DNA]</scope>
    <source>
        <strain evidence="15">MX1 / ATCC 50154</strain>
    </source>
</reference>
<sequence>MANNKPAWLLDPVVAQVGDRFVASTPLAAGHIANALGYTRHQIRRLAKLEELFATAQEVASAQPQNTDDLQRLVEETCQRLEQLPVGGWSVVPAGWQSPNGSNFLLLLLEKTAAGSFAVVVCNAGSGLSYHPAEAARSNKMKFRLAARMENIPAVRLLSVPLWSLIYTQTLQESEHHRQEALYDVILPFLAGQLLPQAWAETRDDPAARFRTPSRGDTPHYHCVIEATRYLLARRGLSSDQLAQLQYALSRDTMQKVHEDLRVLADPVEALDDGLAWGLGEAPPRDGPGRLPDPLMSKLYNSTPVMTASLERVPSATLRQQHLLLYAGAEWCEPCNRFLPKLIAVHNALQRRGVNAHVVYLSNDRSPDQFTTYRQRMPSSWLAVDFAAGEARQELMQALGLRALPSLVVLGPEGHVYNLNAVQNVQSDPDAQAFPWSPLALAEHRAQQGPQPLPSHAAKVIRWACEAAVRRGIREHRAGRLDVAGLRALQTHTDRVAGLVHELPGGHRFISDSHERLALQDAVAPAAQYPVHALPRGDLLVLEERTAKYAGALRRPTPPQPVDMLRLPTRVTTVAEGFALIDETKRLCYLLLDRAQDSSTSSRLVLQYQVIALIGELFTKRLPLPLPPTPSSEGPHDEAASVDIWQQSVDRELQMGILEGIYRLALTYGQMWQAVDHPTRESACECSLVAGCMLVVYDAVLRQVAVDAPLVVSVLIGEQPSYKLSTTVCQDNRPFAEVATRLQLSTPHHVRARDGMLAYLAHAEATHQHPLFQLRQPEKIEVKKYGATLLFLRGMLERLGYPLIDPNNPNPPPEIEALVEWMIGENTTLAKDHPEWGMTRDMVVLFKFLATMETREMELMRGRKDKSPFAWWSLSFEESGRRGWWGSLRGTPLRWEAVGFRGMDLDTADLEVVGFGERAVRFGQGAAVQSPADVSRFLGIEGPSEEDVLHATGLPTFNNAISREESEMLMSYLTVDYVRVPMVLGFFATRDRVTYLFNPSLQALLRAVLFEGGLWVHQQDDRPIAEVPVRMTDRQRREQEARDRLNGRQTLQQQRLGTPFGLLYNELIHCPGACLDSMLGIFKATAALRQSSVYTRDATFLLYLLDMALDTEAYIVYVLADDSAPAVTSNGVELRPTLEAYLAQFRAHLRNDILPMLTRWWTEAQKAGDVNTCCVALAYRALCYGNQDLATLPLTEVQDALAAYLYVRNWHGFGLGMQVSQMHVEEAEGLRPQDRLRRFLQAYGLNTSRVKEDDLNKYIKGKPLFLNLGGVTVRAPTLADETQGHQRLPPADVPEHKLIQMQHRQRRQLCKVVQGLFDQGQLPSFMTAVLRVALRSEDFGESEWEQQDAGRYTAPRSELLVDFQTGEVLWRNDQLKPVPDSIAQMNDYQAFFHGRALHCGVVAHQKHRRWIHLVGTEYDVIEWDEPSAVDQGVGCPTAPPLEGPGDNGASATADVPPERQQAAHELVMLGFDYAQCVRALRLHQDNAEAAANWLFSGANEGDLPADFDLAHRFTRRAEASDQVGIEFADAALYLSTKYTRHFDPYSEELHCGLPATEAWVASALRPVVLFFYPAFPPDRKMKYKLLLPETPADAEATEVRLLGCVAHTEKDATWKEVVVDRHRGLVSVFNLTSHGRRLFRVQVYSSDHRFALQPLALRLNPDAAPQPQPLLHQAGNFAIKRLDEASLLLLRRNLRIGGHETYLPTRLLAGLLPAVLFESHRFWQGEDGLIRGEPLDADSSWGAYNVLVQLNDQGRTVHVRRQPLTHVPTNQRPREDALEANMLVRQTSSSQPAEAEVSFDAASVEQLTQLGFSTATAKLALRNTAFNTTRAASWLFDPANMAAISAAAAEEARGGQGQRGADGREGASVNEEHVAIILSMGFSEAAARAALRHCPEPETALAWITDDANAATIAQAEAQAASGAPEPMDDTPAASLEPVPIASEADLLLLNLLSAAPGTALHRLASVLARIEDLSHVLVWGHGPTQSHGSLTDAHLSQLTEIDCIELPRLKLRFKPEMCIDGVRRLAVLDQGGWYISDALHDEAVPGREQLRALCETLHQGLLLENASGAYMVLLPNHDVYRPPVQDLPLSEELLFDRGSERWLTAMSAKFFLYPVHGSLTYLRPTTMAASLYLALVRLLARDYVAAHELLQAVSTDTDLTAEESHIFDQFERTVPDRHPGALACRLKLYLAIMYSDNPLPSPIHDELEQYLLVRSGCPAALRLTAEEELDALTICQKMTPVLKNHLAYVQELLGRHTGALHFGVENTRCAPVKPEQVELRALKLRVGGQPWAKLNTYTLDYLTRSGTRLTRVQCQLPGRGDGRLSTKDALAIMWEDRLVADEESGSNRQLGFWFLYCLATKACQVEGFDEAAHHAYAELLTRLFACKLARWGKEAADAGEIEATPSSRMVMLASILSEMSGQTWPLPCRDDHSQRLLQVGVDLYSPQQRDTAVKAFMDELDMVYRSHMTSPTRLSLMTMQSDVFGAVRNLGLARDQKAQPHPYASTALPLLTSDTSREELTLRPVTFSGPSRATSGDDLLADLLGDSDSHADPAAPDAAKPNGYDLSAPELAAFATRPLAAVNAHEFAAERAPSNTADRAAVDLQFDISQHPTAASTVSREMIERLRNDIATYAHTYNARREQYLAGFLESDADYRNPKALAAAQARLHELVRLLRGAHGRDVATAVQLHAELEERITATGSASGEEPLLFGMEQFINVRPRVTPAFALSCVVSAQAEHDLRVGNPFVTDTEGIVALGAVYMLLVSRAAQAARVVHECMALLALLQRLALHCDGASADGSEDKDDATTALQRSVAQAQTALAENLCMRRHYMRLATDADLQASSANGGLVTFDPRFLLAEYMFEILLRARQVEIVGDMASAARAGTSKVQQAIMGSGKTWVIAPLLTLILSSPEALVVHVMPTALLEQTRNVLRARFGAVVVKRVYTLNFDRNIEDVERIGELHAKILSALRRRDIVCASPEVMKSLMLKFVEELECLERCDMDMLTPNQSLRNNREVERLRDQLANRSDIADRVASLLEILRVHGVLIMDEVDVILNPLKSELNFPIGASELMPSFRWELALHLLDAFFHRTDQRLTDYPDARSVAQKCPALDPVPDILAHLDAAVEQGIHSGHLQQEPHVVLLSSAYYAEHIRPWAARWAVVWLLHAWDFDQLPLPLPALLAYLERGSKAEAAVLTVVGGALSGEALRLLNLASEWIRTLLPHVLAKINRVGYGLLTPSDLARLDPRTPQSRRLMAVPFVGKDVPSRSSEFAHPDVLIGLTIMAYRYEGLRASDLKRMVVQLKQDLSRQVGPREQRPASVVFQGFLDASAHEPWRASWLRPALDAKDDDITEGAAINNDQDVMERFKVILPLPLFQPSDGGQMGELQQLLRHLPHPIFYYLRQHVFPSCMRSQAIKLSASGVDLGSSILFGRARLGFSGTPNNLMPQDLGRCEYEPGSDGKVMHVLTTPHVTSAEIKSDWTPKSLLRDVAASGLYHALIDTGALITGMSNESAAHFLLQHLPPTPFQGVVYLDSEDRQMILLRASGRSMPLAQCGLEPGQRFTLFDQVHTTGMDIKQFPNARAVVTIGKDMTWRDYAQGAFRMRGIGKGQTICLYIIEEVLQLVRQELGAHATQAHRLDVPAWLLINSMKMTSLQYCKLGMQEMGNVWRKRALQALTDECRAALVQQLPNGNADTAPAVDPDVRPAPGAARMRRFVGHSVEVEWRRRCVDQFRERIGVPISDTIAEPESFSSRLRALKAEQAEFAPSEAEAALIDRIINKVEQIGNTFVTQAEGGLDSECVHEAEAQAEEEAEEEAEQEQEKMSAFNRDDEQHNPWRLSLLAHVPGLKLGGEEPFYPFHDFHVREEQPRLAFPPNLLLTDNFFRPRWVGVGDRRLKNVALIMEWHPSLARDVLRRQVGLCFQALLAQGVAPNVAAARALQEATASVNATPAALQTQSSESPVYQVALSLAEGETLRRAIHSRQEVFRACGVRLYTIDGVMLDASHLLRHLAPDGAAEAAHNRAVSLACLRFINNEMFFDAEALQLLLTALSSNPVPSRVKFFEECQRLRRRERNRWADTPLAKVLTEEAQWHLLDARAKLEQLNTSLRARPAIDLLAAFRRHAQRAESGAALPRADLQRCLESLQLGFSPRDLAELVALVVRPDAEMLSETELREHFFTREPEAESMETESSEDEVWLCQNCTFVNPMTERSCAMCELGWTGERTCPSNKWTCLTCTFFNPNSLFYCDVCGKVRPDLASVRF</sequence>
<keyword evidence="6" id="KW-0833">Ubl conjugation pathway</keyword>
<dbReference type="CDD" id="cd14306">
    <property type="entry name" value="UBA_VP13D"/>
    <property type="match status" value="1"/>
</dbReference>
<feature type="domain" description="RanBP2-type" evidence="13">
    <location>
        <begin position="4230"/>
        <end position="4259"/>
    </location>
</feature>
<keyword evidence="7" id="KW-0378">Hydrolase</keyword>
<feature type="compositionally biased region" description="Low complexity" evidence="11">
    <location>
        <begin position="1916"/>
        <end position="1926"/>
    </location>
</feature>
<evidence type="ECO:0000256" key="6">
    <source>
        <dbReference type="ARBA" id="ARBA00022786"/>
    </source>
</evidence>
<evidence type="ECO:0000259" key="12">
    <source>
        <dbReference type="PROSITE" id="PS50030"/>
    </source>
</evidence>
<gene>
    <name evidence="14" type="ORF">MONBRDRAFT_31645</name>
</gene>
<dbReference type="KEGG" id="mbr:MONBRDRAFT_31645"/>
<dbReference type="Proteomes" id="UP000001357">
    <property type="component" value="Unassembled WGS sequence"/>
</dbReference>
<protein>
    <recommendedName>
        <fullName evidence="2">ubiquitinyl hydrolase 1</fullName>
        <ecNumber evidence="2">3.4.19.12</ecNumber>
    </recommendedName>
</protein>
<dbReference type="Gene3D" id="3.40.30.10">
    <property type="entry name" value="Glutaredoxin"/>
    <property type="match status" value="1"/>
</dbReference>
<proteinExistence type="predicted"/>
<dbReference type="InterPro" id="IPR009060">
    <property type="entry name" value="UBA-like_sf"/>
</dbReference>
<dbReference type="SUPFAM" id="SSF52833">
    <property type="entry name" value="Thioredoxin-like"/>
    <property type="match status" value="1"/>
</dbReference>
<dbReference type="SMART" id="SM00547">
    <property type="entry name" value="ZnF_RBZ"/>
    <property type="match status" value="2"/>
</dbReference>
<dbReference type="OMA" id="WHGVGER"/>
<evidence type="ECO:0000313" key="14">
    <source>
        <dbReference type="EMBL" id="EDQ90981.1"/>
    </source>
</evidence>
<evidence type="ECO:0000256" key="2">
    <source>
        <dbReference type="ARBA" id="ARBA00012759"/>
    </source>
</evidence>
<dbReference type="PROSITE" id="PS01358">
    <property type="entry name" value="ZF_RANBP2_1"/>
    <property type="match status" value="2"/>
</dbReference>
<dbReference type="EC" id="3.4.19.12" evidence="2"/>
<keyword evidence="15" id="KW-1185">Reference proteome</keyword>